<reference evidence="2" key="1">
    <citation type="submission" date="2020-03" db="EMBL/GenBank/DDBJ databases">
        <authorList>
            <person name="Weist P."/>
        </authorList>
    </citation>
    <scope>NUCLEOTIDE SEQUENCE</scope>
</reference>
<evidence type="ECO:0000313" key="3">
    <source>
        <dbReference type="Proteomes" id="UP001153269"/>
    </source>
</evidence>
<protein>
    <submittedName>
        <fullName evidence="2">Uncharacterized protein</fullName>
    </submittedName>
</protein>
<name>A0A9N7VD91_PLEPL</name>
<gene>
    <name evidence="2" type="ORF">PLEPLA_LOCUS38209</name>
</gene>
<evidence type="ECO:0000313" key="2">
    <source>
        <dbReference type="EMBL" id="CAB1450517.1"/>
    </source>
</evidence>
<keyword evidence="3" id="KW-1185">Reference proteome</keyword>
<feature type="compositionally biased region" description="Basic and acidic residues" evidence="1">
    <location>
        <begin position="171"/>
        <end position="189"/>
    </location>
</feature>
<comment type="caution">
    <text evidence="2">The sequence shown here is derived from an EMBL/GenBank/DDBJ whole genome shotgun (WGS) entry which is preliminary data.</text>
</comment>
<feature type="region of interest" description="Disordered" evidence="1">
    <location>
        <begin position="156"/>
        <end position="189"/>
    </location>
</feature>
<evidence type="ECO:0000256" key="1">
    <source>
        <dbReference type="SAM" id="MobiDB-lite"/>
    </source>
</evidence>
<organism evidence="2 3">
    <name type="scientific">Pleuronectes platessa</name>
    <name type="common">European plaice</name>
    <dbReference type="NCBI Taxonomy" id="8262"/>
    <lineage>
        <taxon>Eukaryota</taxon>
        <taxon>Metazoa</taxon>
        <taxon>Chordata</taxon>
        <taxon>Craniata</taxon>
        <taxon>Vertebrata</taxon>
        <taxon>Euteleostomi</taxon>
        <taxon>Actinopterygii</taxon>
        <taxon>Neopterygii</taxon>
        <taxon>Teleostei</taxon>
        <taxon>Neoteleostei</taxon>
        <taxon>Acanthomorphata</taxon>
        <taxon>Carangaria</taxon>
        <taxon>Pleuronectiformes</taxon>
        <taxon>Pleuronectoidei</taxon>
        <taxon>Pleuronectidae</taxon>
        <taxon>Pleuronectes</taxon>
    </lineage>
</organism>
<dbReference type="EMBL" id="CADEAL010004057">
    <property type="protein sequence ID" value="CAB1450517.1"/>
    <property type="molecule type" value="Genomic_DNA"/>
</dbReference>
<dbReference type="Proteomes" id="UP001153269">
    <property type="component" value="Unassembled WGS sequence"/>
</dbReference>
<accession>A0A9N7VD91</accession>
<sequence length="189" mass="20248">MGERGRHKGESRAEERSLRRSVEESMRAQVYEEEHLEVHASSTNQIRLPLVHISGGWGSLSDGVPASHFLLQHPSSCSLPAVVPAVLITLLHTQVPHTEDSTVEITGALGSGASPLQTPLGFISDTSADSGALSRGAGGFLPTGRLPLPPWRCRPTLVTPQETQPGPPDAAEGHKGPAHREERRICSLR</sequence>
<proteinExistence type="predicted"/>
<feature type="region of interest" description="Disordered" evidence="1">
    <location>
        <begin position="1"/>
        <end position="22"/>
    </location>
</feature>
<dbReference type="AlphaFoldDB" id="A0A9N7VD91"/>